<evidence type="ECO:0000313" key="2">
    <source>
        <dbReference type="EMBL" id="TFH67143.1"/>
    </source>
</evidence>
<name>A0A4Y8UIM1_9GAMM</name>
<proteinExistence type="predicted"/>
<comment type="caution">
    <text evidence="2">The sequence shown here is derived from an EMBL/GenBank/DDBJ whole genome shotgun (WGS) entry which is preliminary data.</text>
</comment>
<reference evidence="2 3" key="1">
    <citation type="submission" date="2019-03" db="EMBL/GenBank/DDBJ databases">
        <title>Draft genome of Gammaproteobacteria bacterium LSUCC0057, a member of the SAR92 clade.</title>
        <authorList>
            <person name="Lanclos V.C."/>
            <person name="Doiron C."/>
            <person name="Henson M.W."/>
            <person name="Thrash J.C."/>
        </authorList>
    </citation>
    <scope>NUCLEOTIDE SEQUENCE [LARGE SCALE GENOMIC DNA]</scope>
    <source>
        <strain evidence="2 3">LSUCC0057</strain>
    </source>
</reference>
<dbReference type="CDD" id="cd00761">
    <property type="entry name" value="Glyco_tranf_GTA_type"/>
    <property type="match status" value="1"/>
</dbReference>
<dbReference type="SUPFAM" id="SSF53448">
    <property type="entry name" value="Nucleotide-diphospho-sugar transferases"/>
    <property type="match status" value="1"/>
</dbReference>
<dbReference type="InterPro" id="IPR029044">
    <property type="entry name" value="Nucleotide-diphossugar_trans"/>
</dbReference>
<evidence type="ECO:0000259" key="1">
    <source>
        <dbReference type="Pfam" id="PF00535"/>
    </source>
</evidence>
<dbReference type="InterPro" id="IPR050834">
    <property type="entry name" value="Glycosyltransf_2"/>
</dbReference>
<dbReference type="PANTHER" id="PTHR43685">
    <property type="entry name" value="GLYCOSYLTRANSFERASE"/>
    <property type="match status" value="1"/>
</dbReference>
<evidence type="ECO:0000313" key="3">
    <source>
        <dbReference type="Proteomes" id="UP000298133"/>
    </source>
</evidence>
<dbReference type="AlphaFoldDB" id="A0A4Y8UIM1"/>
<dbReference type="OrthoDB" id="5712643at2"/>
<dbReference type="Pfam" id="PF00535">
    <property type="entry name" value="Glycos_transf_2"/>
    <property type="match status" value="1"/>
</dbReference>
<accession>A0A4Y8UIM1</accession>
<dbReference type="PANTHER" id="PTHR43685:SF2">
    <property type="entry name" value="GLYCOSYLTRANSFERASE 2-LIKE DOMAIN-CONTAINING PROTEIN"/>
    <property type="match status" value="1"/>
</dbReference>
<keyword evidence="2" id="KW-0808">Transferase</keyword>
<feature type="domain" description="Glycosyltransferase 2-like" evidence="1">
    <location>
        <begin position="18"/>
        <end position="181"/>
    </location>
</feature>
<organism evidence="2 3">
    <name type="scientific">Gammaproteobacteria bacterium LSUCC0057</name>
    <dbReference type="NCBI Taxonomy" id="2559237"/>
    <lineage>
        <taxon>Bacteria</taxon>
        <taxon>Pseudomonadati</taxon>
        <taxon>Pseudomonadota</taxon>
        <taxon>Gammaproteobacteria</taxon>
        <taxon>Cellvibrionales</taxon>
        <taxon>Porticoccaceae</taxon>
        <taxon>SAR92 clade</taxon>
    </lineage>
</organism>
<keyword evidence="3" id="KW-1185">Reference proteome</keyword>
<dbReference type="Proteomes" id="UP000298133">
    <property type="component" value="Unassembled WGS sequence"/>
</dbReference>
<dbReference type="InterPro" id="IPR001173">
    <property type="entry name" value="Glyco_trans_2-like"/>
</dbReference>
<sequence>MHDHTQLVKPREAPVKVSLIVCTKNRSEFLRRFLASLDLTEQPSYTAEIVIVDNGSEDDTKAVCTQAAHQSRWNIHYTYCAKPGLGNARNHGVEHSRGEILAFTDDDCLLDNHYFLALVAGIEKYRADFGGGQIHHHNPDHDPRMASLRFTHSRKLPKDFHYLPSGTVQGANMFFARHVFNAIGGFNPLMGSGTPFPCEDIEFAARANQAGYNGTMLADLIVHHDHRRSLGSDEADCTALGYKRGKGAYLASLLLRGYPAPFNVWLADFENKEREVFLAGLVAQLRGAADYLETALTVRDDQQ</sequence>
<gene>
    <name evidence="2" type="ORF">E3W66_09855</name>
</gene>
<protein>
    <submittedName>
        <fullName evidence="2">Glycosyltransferase family 2 protein</fullName>
    </submittedName>
</protein>
<dbReference type="GO" id="GO:0016740">
    <property type="term" value="F:transferase activity"/>
    <property type="evidence" value="ECO:0007669"/>
    <property type="project" value="UniProtKB-KW"/>
</dbReference>
<dbReference type="Gene3D" id="3.90.550.10">
    <property type="entry name" value="Spore Coat Polysaccharide Biosynthesis Protein SpsA, Chain A"/>
    <property type="match status" value="1"/>
</dbReference>
<dbReference type="EMBL" id="SPIA01000005">
    <property type="protein sequence ID" value="TFH67143.1"/>
    <property type="molecule type" value="Genomic_DNA"/>
</dbReference>